<dbReference type="VEuPathDB" id="PlasmoDB:PCYB_122930"/>
<protein>
    <submittedName>
        <fullName evidence="2">Uncharacterized protein</fullName>
    </submittedName>
</protein>
<dbReference type="OMA" id="NTEQWVI"/>
<gene>
    <name evidence="2" type="ORF">PCYB_122930</name>
</gene>
<sequence>MNIIKKELTHFPCFLRRWLHNNGKVTRQVSSRRGIEPCLSEMKRKGCDVNVLSLVISNNNLCYCLLRNKIIKKIGLINIKKDFQPYEQGPSSTRKGKNNLDKEELTYSYDREDTPLSFNIREILTVLNMVKLHSDGDGQHGEGSNDRGSDRANDGAADMANDTAADSANDRAYGSAAQWSQPGDPPKDAHRGRVKGGEEQQYHRQSQPQSQRQNQPSQQQEWIIGIEKVNDKYEKNKTKEKILSVLVYFLNSIFKCQIIFFCPKEARKYFSTKCNCTLETREETYKYIKDKVRNFPTVSKNGNKVNCLFSDSYVMAFYTYRYYMHHLVKNNRTVFNYLESEVRRNRSFNNILQSLKHVENEECSHDLRELLRDRIGRIVDRESY</sequence>
<feature type="compositionally biased region" description="Basic and acidic residues" evidence="1">
    <location>
        <begin position="135"/>
        <end position="153"/>
    </location>
</feature>
<dbReference type="AlphaFoldDB" id="K6UE48"/>
<name>K6UE48_PLACD</name>
<feature type="region of interest" description="Disordered" evidence="1">
    <location>
        <begin position="135"/>
        <end position="219"/>
    </location>
</feature>
<evidence type="ECO:0000256" key="1">
    <source>
        <dbReference type="SAM" id="MobiDB-lite"/>
    </source>
</evidence>
<reference evidence="2 3" key="1">
    <citation type="journal article" date="2012" name="Nat. Genet.">
        <title>Plasmodium cynomolgi genome sequences provide insight into Plasmodium vivax and the monkey malaria clade.</title>
        <authorList>
            <person name="Tachibana S."/>
            <person name="Sullivan S.A."/>
            <person name="Kawai S."/>
            <person name="Nakamura S."/>
            <person name="Kim H.R."/>
            <person name="Goto N."/>
            <person name="Arisue N."/>
            <person name="Palacpac N.M.Q."/>
            <person name="Honma H."/>
            <person name="Yagi M."/>
            <person name="Tougan T."/>
            <person name="Katakai Y."/>
            <person name="Kaneko O."/>
            <person name="Mita T."/>
            <person name="Kita K."/>
            <person name="Yasutomi Y."/>
            <person name="Sutton P.L."/>
            <person name="Shakhbatyan R."/>
            <person name="Horii T."/>
            <person name="Yasunaga T."/>
            <person name="Barnwell J.W."/>
            <person name="Escalante A.A."/>
            <person name="Carlton J.M."/>
            <person name="Tanabe K."/>
        </authorList>
    </citation>
    <scope>NUCLEOTIDE SEQUENCE [LARGE SCALE GENOMIC DNA]</scope>
    <source>
        <strain evidence="2 3">B</strain>
    </source>
</reference>
<dbReference type="PhylomeDB" id="K6UE48"/>
<feature type="non-terminal residue" evidence="2">
    <location>
        <position position="384"/>
    </location>
</feature>
<feature type="compositionally biased region" description="Basic and acidic residues" evidence="1">
    <location>
        <begin position="185"/>
        <end position="202"/>
    </location>
</feature>
<dbReference type="OrthoDB" id="372002at2759"/>
<dbReference type="KEGG" id="pcy:PCYB_122930"/>
<dbReference type="GeneID" id="14694099"/>
<dbReference type="RefSeq" id="XP_004223673.1">
    <property type="nucleotide sequence ID" value="XM_004223625.1"/>
</dbReference>
<accession>K6UE48</accession>
<proteinExistence type="predicted"/>
<evidence type="ECO:0000313" key="2">
    <source>
        <dbReference type="EMBL" id="GAB67726.1"/>
    </source>
</evidence>
<keyword evidence="3" id="KW-1185">Reference proteome</keyword>
<dbReference type="EMBL" id="DF157104">
    <property type="protein sequence ID" value="GAB67726.1"/>
    <property type="molecule type" value="Genomic_DNA"/>
</dbReference>
<evidence type="ECO:0000313" key="3">
    <source>
        <dbReference type="Proteomes" id="UP000006319"/>
    </source>
</evidence>
<dbReference type="eggNOG" id="ENOG502QUR8">
    <property type="taxonomic scope" value="Eukaryota"/>
</dbReference>
<organism evidence="2 3">
    <name type="scientific">Plasmodium cynomolgi (strain B)</name>
    <dbReference type="NCBI Taxonomy" id="1120755"/>
    <lineage>
        <taxon>Eukaryota</taxon>
        <taxon>Sar</taxon>
        <taxon>Alveolata</taxon>
        <taxon>Apicomplexa</taxon>
        <taxon>Aconoidasida</taxon>
        <taxon>Haemosporida</taxon>
        <taxon>Plasmodiidae</taxon>
        <taxon>Plasmodium</taxon>
        <taxon>Plasmodium (Plasmodium)</taxon>
    </lineage>
</organism>
<dbReference type="Proteomes" id="UP000006319">
    <property type="component" value="Chromosome 12"/>
</dbReference>
<feature type="compositionally biased region" description="Low complexity" evidence="1">
    <location>
        <begin position="203"/>
        <end position="219"/>
    </location>
</feature>